<dbReference type="EMBL" id="PKPP01010348">
    <property type="protein sequence ID" value="PWA46305.1"/>
    <property type="molecule type" value="Genomic_DNA"/>
</dbReference>
<dbReference type="PANTHER" id="PTHR24177:SF472">
    <property type="entry name" value="PGG DOMAIN-CONTAINING PROTEIN"/>
    <property type="match status" value="1"/>
</dbReference>
<feature type="transmembrane region" description="Helical" evidence="3">
    <location>
        <begin position="677"/>
        <end position="702"/>
    </location>
</feature>
<feature type="compositionally biased region" description="Polar residues" evidence="2">
    <location>
        <begin position="27"/>
        <end position="51"/>
    </location>
</feature>
<keyword evidence="3" id="KW-1133">Transmembrane helix</keyword>
<dbReference type="STRING" id="35608.A0A2U1LBD1"/>
<evidence type="ECO:0000256" key="3">
    <source>
        <dbReference type="SAM" id="Phobius"/>
    </source>
</evidence>
<evidence type="ECO:0000259" key="4">
    <source>
        <dbReference type="Pfam" id="PF13962"/>
    </source>
</evidence>
<dbReference type="PANTHER" id="PTHR24177">
    <property type="entry name" value="CASKIN"/>
    <property type="match status" value="1"/>
</dbReference>
<keyword evidence="1" id="KW-0040">ANK repeat</keyword>
<protein>
    <submittedName>
        <fullName evidence="5">Ankyrin repeat-containing protein</fullName>
    </submittedName>
</protein>
<dbReference type="Pfam" id="PF12796">
    <property type="entry name" value="Ank_2"/>
    <property type="match status" value="1"/>
</dbReference>
<dbReference type="InterPro" id="IPR002110">
    <property type="entry name" value="Ankyrin_rpt"/>
</dbReference>
<evidence type="ECO:0000256" key="2">
    <source>
        <dbReference type="SAM" id="MobiDB-lite"/>
    </source>
</evidence>
<feature type="domain" description="PGG" evidence="4">
    <location>
        <begin position="630"/>
        <end position="743"/>
    </location>
</feature>
<organism evidence="5 6">
    <name type="scientific">Artemisia annua</name>
    <name type="common">Sweet wormwood</name>
    <dbReference type="NCBI Taxonomy" id="35608"/>
    <lineage>
        <taxon>Eukaryota</taxon>
        <taxon>Viridiplantae</taxon>
        <taxon>Streptophyta</taxon>
        <taxon>Embryophyta</taxon>
        <taxon>Tracheophyta</taxon>
        <taxon>Spermatophyta</taxon>
        <taxon>Magnoliopsida</taxon>
        <taxon>eudicotyledons</taxon>
        <taxon>Gunneridae</taxon>
        <taxon>Pentapetalae</taxon>
        <taxon>asterids</taxon>
        <taxon>campanulids</taxon>
        <taxon>Asterales</taxon>
        <taxon>Asteraceae</taxon>
        <taxon>Asteroideae</taxon>
        <taxon>Anthemideae</taxon>
        <taxon>Artemisiinae</taxon>
        <taxon>Artemisia</taxon>
    </lineage>
</organism>
<reference evidence="5 6" key="1">
    <citation type="journal article" date="2018" name="Mol. Plant">
        <title>The genome of Artemisia annua provides insight into the evolution of Asteraceae family and artemisinin biosynthesis.</title>
        <authorList>
            <person name="Shen Q."/>
            <person name="Zhang L."/>
            <person name="Liao Z."/>
            <person name="Wang S."/>
            <person name="Yan T."/>
            <person name="Shi P."/>
            <person name="Liu M."/>
            <person name="Fu X."/>
            <person name="Pan Q."/>
            <person name="Wang Y."/>
            <person name="Lv Z."/>
            <person name="Lu X."/>
            <person name="Zhang F."/>
            <person name="Jiang W."/>
            <person name="Ma Y."/>
            <person name="Chen M."/>
            <person name="Hao X."/>
            <person name="Li L."/>
            <person name="Tang Y."/>
            <person name="Lv G."/>
            <person name="Zhou Y."/>
            <person name="Sun X."/>
            <person name="Brodelius P.E."/>
            <person name="Rose J.K.C."/>
            <person name="Tang K."/>
        </authorList>
    </citation>
    <scope>NUCLEOTIDE SEQUENCE [LARGE SCALE GENOMIC DNA]</scope>
    <source>
        <strain evidence="6">cv. Huhao1</strain>
        <tissue evidence="5">Leaf</tissue>
    </source>
</reference>
<dbReference type="AlphaFoldDB" id="A0A2U1LBD1"/>
<feature type="region of interest" description="Disordered" evidence="2">
    <location>
        <begin position="26"/>
        <end position="57"/>
    </location>
</feature>
<gene>
    <name evidence="5" type="ORF">CTI12_AA413540</name>
</gene>
<evidence type="ECO:0000256" key="1">
    <source>
        <dbReference type="PROSITE-ProRule" id="PRU00023"/>
    </source>
</evidence>
<keyword evidence="6" id="KW-1185">Reference proteome</keyword>
<dbReference type="GO" id="GO:0016020">
    <property type="term" value="C:membrane"/>
    <property type="evidence" value="ECO:0007669"/>
    <property type="project" value="TreeGrafter"/>
</dbReference>
<keyword evidence="3" id="KW-0472">Membrane</keyword>
<dbReference type="PROSITE" id="PS50088">
    <property type="entry name" value="ANK_REPEAT"/>
    <property type="match status" value="1"/>
</dbReference>
<dbReference type="SMART" id="SM00248">
    <property type="entry name" value="ANK"/>
    <property type="match status" value="4"/>
</dbReference>
<evidence type="ECO:0000313" key="5">
    <source>
        <dbReference type="EMBL" id="PWA46305.1"/>
    </source>
</evidence>
<dbReference type="InterPro" id="IPR026961">
    <property type="entry name" value="PGG_dom"/>
</dbReference>
<sequence>MVSLCVQMMNQTDSQLDSINEEKPLSLDQQQQPEMNNAADSHASSSFTPSRGPNLPNPTLLRGSREVYLEIAVPLYKASVKGDWEAAEDIFEKYQGVELVRYSITENGETPLHVAASTKSSKKVEKFVENLVKLMTKEDLALENTNYNTALYLAATRGNIKTVKTMMEKNESLRAIPGGGSEQKLPTLMPLYPAALFGNYEVVKYLYEKSNDLCDDDGWKPVTRCWFLEKCVEGDMFALSSLDIALKVVVKYPELGSEVRILSMMAQKPEAFQEEKSNITERIIKIGFSAISLKAGPLEKEPKALQLLKIIWNDIAKRPKKEIDDIMRGQREKINGRMAYPSRILFVAAELGNTKFYLYEKSNDLCDDDGWKPVTRSWFLEKCVEGDMFDIALKVVVKYPELGSEVRILSMMAQKPEAFQEEKSNITERIIKIGFSAISLKAGPLEKEPKALQLLKIIWNDIAKRPKKEIDDIMRGQREKINGRMAYPSRILFVAAELGNTKFVVELIRQYPDLIWKVNDNNQSIFHIAVKHRYEGIYNLLYEIGSMKDLVTPIKDNDGNNMLHLAAKSTQKKRLEDVSGAALKVQRELLWFKEVESIMPPTYRLNKNKDGLTPRELFTEEHQHLMIKGEEWMKSTASQCMVVATLIATIVFAAAFTVPGGYNENNGIPIFNRKLTFVVFVVADAISLFLSSASILTFLSILTSRYAERDFVRSLPMKLMLGLSTLFLSITTMMITFGVSFFVLYHHEMKWIPISIGVFAIMPVVLYVVLQYHLLIDVIRATYGAKYLFKPMNQVLFYENPRI</sequence>
<dbReference type="Proteomes" id="UP000245207">
    <property type="component" value="Unassembled WGS sequence"/>
</dbReference>
<keyword evidence="3" id="KW-0812">Transmembrane</keyword>
<dbReference type="InterPro" id="IPR036770">
    <property type="entry name" value="Ankyrin_rpt-contain_sf"/>
</dbReference>
<comment type="caution">
    <text evidence="5">The sequence shown here is derived from an EMBL/GenBank/DDBJ whole genome shotgun (WGS) entry which is preliminary data.</text>
</comment>
<name>A0A2U1LBD1_ARTAN</name>
<proteinExistence type="predicted"/>
<accession>A0A2U1LBD1</accession>
<feature type="repeat" description="ANK" evidence="1">
    <location>
        <begin position="107"/>
        <end position="139"/>
    </location>
</feature>
<feature type="transmembrane region" description="Helical" evidence="3">
    <location>
        <begin position="636"/>
        <end position="657"/>
    </location>
</feature>
<dbReference type="Pfam" id="PF13962">
    <property type="entry name" value="PGG"/>
    <property type="match status" value="1"/>
</dbReference>
<feature type="transmembrane region" description="Helical" evidence="3">
    <location>
        <begin position="723"/>
        <end position="745"/>
    </location>
</feature>
<dbReference type="OrthoDB" id="1921232at2759"/>
<evidence type="ECO:0000313" key="6">
    <source>
        <dbReference type="Proteomes" id="UP000245207"/>
    </source>
</evidence>
<dbReference type="Gene3D" id="1.25.40.20">
    <property type="entry name" value="Ankyrin repeat-containing domain"/>
    <property type="match status" value="2"/>
</dbReference>
<dbReference type="SUPFAM" id="SSF48403">
    <property type="entry name" value="Ankyrin repeat"/>
    <property type="match status" value="1"/>
</dbReference>
<feature type="transmembrane region" description="Helical" evidence="3">
    <location>
        <begin position="751"/>
        <end position="770"/>
    </location>
</feature>